<accession>A0A194XPV1</accession>
<dbReference type="GeneID" id="28828990"/>
<dbReference type="OrthoDB" id="3461530at2759"/>
<keyword evidence="2" id="KW-1185">Reference proteome</keyword>
<dbReference type="KEGG" id="psco:LY89DRAFT_728444"/>
<name>A0A194XPV1_MOLSC</name>
<dbReference type="Proteomes" id="UP000070700">
    <property type="component" value="Unassembled WGS sequence"/>
</dbReference>
<evidence type="ECO:0000313" key="1">
    <source>
        <dbReference type="EMBL" id="KUJ22285.1"/>
    </source>
</evidence>
<dbReference type="AlphaFoldDB" id="A0A194XPV1"/>
<dbReference type="EMBL" id="KQ947406">
    <property type="protein sequence ID" value="KUJ22285.1"/>
    <property type="molecule type" value="Genomic_DNA"/>
</dbReference>
<reference evidence="1 2" key="1">
    <citation type="submission" date="2015-10" db="EMBL/GenBank/DDBJ databases">
        <title>Full genome of DAOMC 229536 Phialocephala scopiformis, a fungal endophyte of spruce producing the potent anti-insectan compound rugulosin.</title>
        <authorList>
            <consortium name="DOE Joint Genome Institute"/>
            <person name="Walker A.K."/>
            <person name="Frasz S.L."/>
            <person name="Seifert K.A."/>
            <person name="Miller J.D."/>
            <person name="Mondo S.J."/>
            <person name="Labutti K."/>
            <person name="Lipzen A."/>
            <person name="Dockter R."/>
            <person name="Kennedy M."/>
            <person name="Grigoriev I.V."/>
            <person name="Spatafora J.W."/>
        </authorList>
    </citation>
    <scope>NUCLEOTIDE SEQUENCE [LARGE SCALE GENOMIC DNA]</scope>
    <source>
        <strain evidence="1 2">CBS 120377</strain>
    </source>
</reference>
<gene>
    <name evidence="1" type="ORF">LY89DRAFT_728444</name>
</gene>
<evidence type="ECO:0000313" key="2">
    <source>
        <dbReference type="Proteomes" id="UP000070700"/>
    </source>
</evidence>
<proteinExistence type="predicted"/>
<protein>
    <submittedName>
        <fullName evidence="1">Uncharacterized protein</fullName>
    </submittedName>
</protein>
<organism evidence="1 2">
    <name type="scientific">Mollisia scopiformis</name>
    <name type="common">Conifer needle endophyte fungus</name>
    <name type="synonym">Phialocephala scopiformis</name>
    <dbReference type="NCBI Taxonomy" id="149040"/>
    <lineage>
        <taxon>Eukaryota</taxon>
        <taxon>Fungi</taxon>
        <taxon>Dikarya</taxon>
        <taxon>Ascomycota</taxon>
        <taxon>Pezizomycotina</taxon>
        <taxon>Leotiomycetes</taxon>
        <taxon>Helotiales</taxon>
        <taxon>Mollisiaceae</taxon>
        <taxon>Mollisia</taxon>
    </lineage>
</organism>
<dbReference type="InParanoid" id="A0A194XPV1"/>
<dbReference type="RefSeq" id="XP_018076640.1">
    <property type="nucleotide sequence ID" value="XM_018219264.1"/>
</dbReference>
<sequence>MDNVPLQYRFYHTCGHIGLGSMLYTTPSQAQPSDSSIIPRTIPISLSFNCPFCSAPQLQVNGEGVLAILGSSPVSPFPNDWHIIRACALEDVKPEEWSLAHLPGGIHRHMAWIPEPCGEVGAIRGVEGMMRRGLVEEEVTTVVSCSWRHRRGDPFRSRFAGMVSQMNAALLPGEHVVN</sequence>